<name>E3GQB9_9FIRM</name>
<sequence>MARIVSTCRAYLSYYNSFPKDCKSFLKKVLKNFKQRVFCR</sequence>
<organism evidence="1 2">
    <name type="scientific">Eubacterium callanderi</name>
    <dbReference type="NCBI Taxonomy" id="53442"/>
    <lineage>
        <taxon>Bacteria</taxon>
        <taxon>Bacillati</taxon>
        <taxon>Bacillota</taxon>
        <taxon>Clostridia</taxon>
        <taxon>Eubacteriales</taxon>
        <taxon>Eubacteriaceae</taxon>
        <taxon>Eubacterium</taxon>
    </lineage>
</organism>
<dbReference type="KEGG" id="elm:ELI_4271"/>
<reference evidence="1 2" key="2">
    <citation type="journal article" date="2011" name="J. Bacteriol.">
        <title>Complete genome sequence of a carbon monoxide-utilizing acetogen, Eubacterium limosum KIST612.</title>
        <authorList>
            <person name="Roh H."/>
            <person name="Ko H.J."/>
            <person name="Kim D."/>
            <person name="Choi D.G."/>
            <person name="Park S."/>
            <person name="Kim S."/>
            <person name="Chang I.S."/>
            <person name="Choi I.G."/>
        </authorList>
    </citation>
    <scope>NUCLEOTIDE SEQUENCE [LARGE SCALE GENOMIC DNA]</scope>
    <source>
        <strain evidence="1 2">KIST612</strain>
    </source>
</reference>
<keyword evidence="2" id="KW-1185">Reference proteome</keyword>
<gene>
    <name evidence="1" type="ordered locus">ELI_4271</name>
</gene>
<proteinExistence type="predicted"/>
<dbReference type="Proteomes" id="UP000006873">
    <property type="component" value="Chromosome"/>
</dbReference>
<dbReference type="HOGENOM" id="CLU_3289852_0_0_9"/>
<evidence type="ECO:0000313" key="1">
    <source>
        <dbReference type="EMBL" id="ADO39211.1"/>
    </source>
</evidence>
<dbReference type="AlphaFoldDB" id="E3GQB9"/>
<evidence type="ECO:0000313" key="2">
    <source>
        <dbReference type="Proteomes" id="UP000006873"/>
    </source>
</evidence>
<reference key="1">
    <citation type="submission" date="2010-09" db="EMBL/GenBank/DDBJ databases">
        <authorList>
            <person name="Roh H."/>
            <person name="Ko H.-J."/>
            <person name="Kim D."/>
            <person name="Choi D.G."/>
            <person name="Park S."/>
            <person name="Kim S."/>
            <person name="Kim K.H."/>
            <person name="Chang I.S."/>
            <person name="Choi I.-G."/>
        </authorList>
    </citation>
    <scope>NUCLEOTIDE SEQUENCE</scope>
    <source>
        <strain>KIST612</strain>
    </source>
</reference>
<accession>E3GQB9</accession>
<dbReference type="EMBL" id="CP002273">
    <property type="protein sequence ID" value="ADO39211.1"/>
    <property type="molecule type" value="Genomic_DNA"/>
</dbReference>
<protein>
    <submittedName>
        <fullName evidence="1">Uncharacterized protein</fullName>
    </submittedName>
</protein>